<feature type="compositionally biased region" description="Basic residues" evidence="6">
    <location>
        <begin position="1"/>
        <end position="12"/>
    </location>
</feature>
<feature type="zinc finger region" description="C3H1-type" evidence="5">
    <location>
        <begin position="235"/>
        <end position="262"/>
    </location>
</feature>
<dbReference type="EMBL" id="NIVC01001724">
    <property type="protein sequence ID" value="PAA64720.1"/>
    <property type="molecule type" value="Genomic_DNA"/>
</dbReference>
<keyword evidence="3 5" id="KW-0863">Zinc-finger</keyword>
<dbReference type="AlphaFoldDB" id="A0A267ET52"/>
<dbReference type="GO" id="GO:0005634">
    <property type="term" value="C:nucleus"/>
    <property type="evidence" value="ECO:0007669"/>
    <property type="project" value="TreeGrafter"/>
</dbReference>
<feature type="region of interest" description="Disordered" evidence="6">
    <location>
        <begin position="1"/>
        <end position="124"/>
    </location>
</feature>
<evidence type="ECO:0000256" key="6">
    <source>
        <dbReference type="SAM" id="MobiDB-lite"/>
    </source>
</evidence>
<dbReference type="PANTHER" id="PTHR13119">
    <property type="entry name" value="ZINC FINGER CCCH DOMAIN-CONTAINING PROTEI"/>
    <property type="match status" value="1"/>
</dbReference>
<keyword evidence="4 5" id="KW-0862">Zinc</keyword>
<accession>A0A267ET52</accession>
<dbReference type="Gene3D" id="4.10.1000.10">
    <property type="entry name" value="Zinc finger, CCCH-type"/>
    <property type="match status" value="1"/>
</dbReference>
<keyword evidence="1 5" id="KW-0479">Metal-binding</keyword>
<feature type="compositionally biased region" description="Pro residues" evidence="6">
    <location>
        <begin position="80"/>
        <end position="120"/>
    </location>
</feature>
<dbReference type="OrthoDB" id="411372at2759"/>
<dbReference type="GO" id="GO:0045892">
    <property type="term" value="P:negative regulation of DNA-templated transcription"/>
    <property type="evidence" value="ECO:0007669"/>
    <property type="project" value="InterPro"/>
</dbReference>
<evidence type="ECO:0000256" key="4">
    <source>
        <dbReference type="ARBA" id="ARBA00022833"/>
    </source>
</evidence>
<keyword evidence="9" id="KW-1185">Reference proteome</keyword>
<evidence type="ECO:0000256" key="1">
    <source>
        <dbReference type="ARBA" id="ARBA00022723"/>
    </source>
</evidence>
<evidence type="ECO:0000259" key="7">
    <source>
        <dbReference type="PROSITE" id="PS50103"/>
    </source>
</evidence>
<dbReference type="InterPro" id="IPR036855">
    <property type="entry name" value="Znf_CCCH_sf"/>
</dbReference>
<protein>
    <recommendedName>
        <fullName evidence="7">C3H1-type domain-containing protein</fullName>
    </recommendedName>
</protein>
<dbReference type="PANTHER" id="PTHR13119:SF12">
    <property type="entry name" value="PROTEIN SUPPRESSOR OF SABLE"/>
    <property type="match status" value="1"/>
</dbReference>
<feature type="region of interest" description="Disordered" evidence="6">
    <location>
        <begin position="331"/>
        <end position="418"/>
    </location>
</feature>
<evidence type="ECO:0000313" key="8">
    <source>
        <dbReference type="EMBL" id="PAA64720.1"/>
    </source>
</evidence>
<dbReference type="GO" id="GO:0008270">
    <property type="term" value="F:zinc ion binding"/>
    <property type="evidence" value="ECO:0007669"/>
    <property type="project" value="UniProtKB-KW"/>
</dbReference>
<evidence type="ECO:0000256" key="5">
    <source>
        <dbReference type="PROSITE-ProRule" id="PRU00723"/>
    </source>
</evidence>
<feature type="compositionally biased region" description="Polar residues" evidence="6">
    <location>
        <begin position="456"/>
        <end position="482"/>
    </location>
</feature>
<comment type="caution">
    <text evidence="8">The sequence shown here is derived from an EMBL/GenBank/DDBJ whole genome shotgun (WGS) entry which is preliminary data.</text>
</comment>
<feature type="compositionally biased region" description="Basic and acidic residues" evidence="6">
    <location>
        <begin position="49"/>
        <end position="65"/>
    </location>
</feature>
<organism evidence="8 9">
    <name type="scientific">Macrostomum lignano</name>
    <dbReference type="NCBI Taxonomy" id="282301"/>
    <lineage>
        <taxon>Eukaryota</taxon>
        <taxon>Metazoa</taxon>
        <taxon>Spiralia</taxon>
        <taxon>Lophotrochozoa</taxon>
        <taxon>Platyhelminthes</taxon>
        <taxon>Rhabditophora</taxon>
        <taxon>Macrostomorpha</taxon>
        <taxon>Macrostomida</taxon>
        <taxon>Macrostomidae</taxon>
        <taxon>Macrostomum</taxon>
    </lineage>
</organism>
<dbReference type="InterPro" id="IPR045124">
    <property type="entry name" value="Su(sable)-like"/>
</dbReference>
<feature type="compositionally biased region" description="Polar residues" evidence="6">
    <location>
        <begin position="350"/>
        <end position="359"/>
    </location>
</feature>
<dbReference type="SUPFAM" id="SSF90229">
    <property type="entry name" value="CCCH zinc finger"/>
    <property type="match status" value="3"/>
</dbReference>
<dbReference type="Proteomes" id="UP000215902">
    <property type="component" value="Unassembled WGS sequence"/>
</dbReference>
<dbReference type="PROSITE" id="PS50103">
    <property type="entry name" value="ZF_C3H1"/>
    <property type="match status" value="3"/>
</dbReference>
<dbReference type="InterPro" id="IPR000571">
    <property type="entry name" value="Znf_CCCH"/>
</dbReference>
<dbReference type="Pfam" id="PF18345">
    <property type="entry name" value="zf_CCCH_4"/>
    <property type="match status" value="1"/>
</dbReference>
<feature type="region of interest" description="Disordered" evidence="6">
    <location>
        <begin position="206"/>
        <end position="235"/>
    </location>
</feature>
<feature type="compositionally biased region" description="Low complexity" evidence="6">
    <location>
        <begin position="13"/>
        <end position="26"/>
    </location>
</feature>
<feature type="zinc finger region" description="C3H1-type" evidence="5">
    <location>
        <begin position="292"/>
        <end position="316"/>
    </location>
</feature>
<dbReference type="STRING" id="282301.A0A267ET52"/>
<feature type="region of interest" description="Disordered" evidence="6">
    <location>
        <begin position="167"/>
        <end position="189"/>
    </location>
</feature>
<feature type="region of interest" description="Disordered" evidence="6">
    <location>
        <begin position="444"/>
        <end position="507"/>
    </location>
</feature>
<name>A0A267ET52_9PLAT</name>
<feature type="zinc finger region" description="C3H1-type" evidence="5">
    <location>
        <begin position="264"/>
        <end position="291"/>
    </location>
</feature>
<keyword evidence="2" id="KW-0677">Repeat</keyword>
<feature type="compositionally biased region" description="Low complexity" evidence="6">
    <location>
        <begin position="172"/>
        <end position="182"/>
    </location>
</feature>
<gene>
    <name evidence="8" type="ORF">BOX15_Mlig030766g1</name>
</gene>
<evidence type="ECO:0000313" key="9">
    <source>
        <dbReference type="Proteomes" id="UP000215902"/>
    </source>
</evidence>
<dbReference type="SMART" id="SM00356">
    <property type="entry name" value="ZnF_C3H1"/>
    <property type="match status" value="3"/>
</dbReference>
<feature type="domain" description="C3H1-type" evidence="7">
    <location>
        <begin position="235"/>
        <end position="262"/>
    </location>
</feature>
<sequence>MRRARKQAKRKSANSSGKTSSQSPSSLQLAETTAAPPSSDMASNQSNDKSVDKTETPPANREELVHVFSAQQRPLTPTQPRSPPTPPRPQSPPPPRSPPTPPRPQSPPPPRSPPTPPLPPASAIEVHHQAIAPQLLQRHVFSVPPPQMVPGFGNWVPIPTLLARPPPPQPQMLPWQQQPLLPSFGPQYPQPGSSFAPPGCCYPTPPPPPPPEYKRESSRKRKLQQPPKCGNKNATKPKERCKFYMEGRCNKADNCPFSHDFKPERKLELCKYYVQSRCRNGSNCAYMHREYPCKFFHKYKSCNLPAGQCKFSHEPLTGETAALLYKAEEDSTASEAVRQPSGVEAPDAAESSSTLSKPTSVRYHQVNQGDESSEEENMSHVSHRGAAYGNLYRDWPSSRQPEGSPATRHLSSESNNSEYMMTNYSESDRSRNWRDRLPDSRLHSAFSRDRSSSSRGNMSPITQTRRTGSYGTESTSRFQPFTTPEKHHGKRSSRDDGRSSGRSRHRH</sequence>
<evidence type="ECO:0000256" key="2">
    <source>
        <dbReference type="ARBA" id="ARBA00022737"/>
    </source>
</evidence>
<feature type="domain" description="C3H1-type" evidence="7">
    <location>
        <begin position="292"/>
        <end position="316"/>
    </location>
</feature>
<feature type="domain" description="C3H1-type" evidence="7">
    <location>
        <begin position="264"/>
        <end position="291"/>
    </location>
</feature>
<evidence type="ECO:0000256" key="3">
    <source>
        <dbReference type="ARBA" id="ARBA00022771"/>
    </source>
</evidence>
<reference evidence="8 9" key="1">
    <citation type="submission" date="2017-06" db="EMBL/GenBank/DDBJ databases">
        <title>A platform for efficient transgenesis in Macrostomum lignano, a flatworm model organism for stem cell research.</title>
        <authorList>
            <person name="Berezikov E."/>
        </authorList>
    </citation>
    <scope>NUCLEOTIDE SEQUENCE [LARGE SCALE GENOMIC DNA]</scope>
    <source>
        <strain evidence="8">DV1</strain>
        <tissue evidence="8">Whole organism</tissue>
    </source>
</reference>
<proteinExistence type="predicted"/>
<dbReference type="GO" id="GO:0003723">
    <property type="term" value="F:RNA binding"/>
    <property type="evidence" value="ECO:0007669"/>
    <property type="project" value="InterPro"/>
</dbReference>